<sequence length="162" mass="18232">MPTSDSRMNVRELLQTTLGDASEAQDHLPEPNDLVFFAEESIRAMDIYKAGDMEAARTMRDDLKRLLQQGGLSVFRRAIIQLLIAEVWSKEFPSDKSDDPRKYAFESMQIVAKLRTYGVPSDLKSAVDLVGKRAEKIGMPQVQEELKGEGTRRKESLPSVSD</sequence>
<proteinExistence type="predicted"/>
<evidence type="ECO:0000313" key="3">
    <source>
        <dbReference type="Proteomes" id="UP000566819"/>
    </source>
</evidence>
<dbReference type="OrthoDB" id="3559954at2759"/>
<comment type="caution">
    <text evidence="2">The sequence shown here is derived from an EMBL/GenBank/DDBJ whole genome shotgun (WGS) entry which is preliminary data.</text>
</comment>
<name>A0A8H4VYN3_9HELO</name>
<accession>A0A8H4VYN3</accession>
<keyword evidence="3" id="KW-1185">Reference proteome</keyword>
<reference evidence="2 3" key="1">
    <citation type="submission" date="2020-03" db="EMBL/GenBank/DDBJ databases">
        <title>Draft Genome Sequence of Cudoniella acicularis.</title>
        <authorList>
            <person name="Buettner E."/>
            <person name="Kellner H."/>
        </authorList>
    </citation>
    <scope>NUCLEOTIDE SEQUENCE [LARGE SCALE GENOMIC DNA]</scope>
    <source>
        <strain evidence="2 3">DSM 108380</strain>
    </source>
</reference>
<feature type="region of interest" description="Disordered" evidence="1">
    <location>
        <begin position="140"/>
        <end position="162"/>
    </location>
</feature>
<organism evidence="2 3">
    <name type="scientific">Cudoniella acicularis</name>
    <dbReference type="NCBI Taxonomy" id="354080"/>
    <lineage>
        <taxon>Eukaryota</taxon>
        <taxon>Fungi</taxon>
        <taxon>Dikarya</taxon>
        <taxon>Ascomycota</taxon>
        <taxon>Pezizomycotina</taxon>
        <taxon>Leotiomycetes</taxon>
        <taxon>Helotiales</taxon>
        <taxon>Tricladiaceae</taxon>
        <taxon>Cudoniella</taxon>
    </lineage>
</organism>
<dbReference type="EMBL" id="JAAMPI010001023">
    <property type="protein sequence ID" value="KAF4627132.1"/>
    <property type="molecule type" value="Genomic_DNA"/>
</dbReference>
<gene>
    <name evidence="2" type="ORF">G7Y89_g11028</name>
</gene>
<evidence type="ECO:0000313" key="2">
    <source>
        <dbReference type="EMBL" id="KAF4627132.1"/>
    </source>
</evidence>
<feature type="compositionally biased region" description="Basic and acidic residues" evidence="1">
    <location>
        <begin position="144"/>
        <end position="156"/>
    </location>
</feature>
<evidence type="ECO:0000256" key="1">
    <source>
        <dbReference type="SAM" id="MobiDB-lite"/>
    </source>
</evidence>
<dbReference type="AlphaFoldDB" id="A0A8H4VYN3"/>
<dbReference type="Proteomes" id="UP000566819">
    <property type="component" value="Unassembled WGS sequence"/>
</dbReference>
<protein>
    <submittedName>
        <fullName evidence="2">Uncharacterized protein</fullName>
    </submittedName>
</protein>